<dbReference type="EMBL" id="JBBMQU010000024">
    <property type="protein sequence ID" value="MEM5551763.1"/>
    <property type="molecule type" value="Genomic_DNA"/>
</dbReference>
<dbReference type="Pfam" id="PF13400">
    <property type="entry name" value="Tad"/>
    <property type="match status" value="1"/>
</dbReference>
<reference evidence="3 4" key="1">
    <citation type="submission" date="2024-03" db="EMBL/GenBank/DDBJ databases">
        <title>Community enrichment and isolation of bacterial strains for fucoidan degradation.</title>
        <authorList>
            <person name="Sichert A."/>
        </authorList>
    </citation>
    <scope>NUCLEOTIDE SEQUENCE [LARGE SCALE GENOMIC DNA]</scope>
    <source>
        <strain evidence="3 4">AS81</strain>
    </source>
</reference>
<proteinExistence type="predicted"/>
<gene>
    <name evidence="3" type="ORF">WNY63_13595</name>
</gene>
<evidence type="ECO:0000256" key="1">
    <source>
        <dbReference type="SAM" id="Phobius"/>
    </source>
</evidence>
<dbReference type="InterPro" id="IPR028087">
    <property type="entry name" value="Tad_N"/>
</dbReference>
<evidence type="ECO:0000259" key="2">
    <source>
        <dbReference type="Pfam" id="PF13400"/>
    </source>
</evidence>
<comment type="caution">
    <text evidence="3">The sequence shown here is derived from an EMBL/GenBank/DDBJ whole genome shotgun (WGS) entry which is preliminary data.</text>
</comment>
<name>A0ABU9U3Y9_9GAMM</name>
<protein>
    <submittedName>
        <fullName evidence="3">Pilus assembly protein TadG-related protein</fullName>
    </submittedName>
</protein>
<keyword evidence="1" id="KW-0472">Membrane</keyword>
<dbReference type="RefSeq" id="WP_170173909.1">
    <property type="nucleotide sequence ID" value="NZ_JBBMQU010000024.1"/>
</dbReference>
<keyword evidence="1" id="KW-0812">Transmembrane</keyword>
<keyword evidence="1" id="KW-1133">Transmembrane helix</keyword>
<sequence>MHKERGQSLVLGSVFLATIVMSILYLFNVSQQNLNKTKLQNSADATVISAAHLLSRDLNFKAYTNRAMVANHVAIAQYVGLSSWGNMSEKAGENLANVTSWIPLVGQITSAVEGVLRAINQVLQPAMNGAVLATDIVNTGLSISQDLMNSATMLAVVETSNDVLEANDNEAYVDIASAVGVGEFLLHDWVNFQGSFDRNDDTGRYQEHFDLITNSVDPFTKNRSFGWGFPFTQTIFPNKVNTRQTGGTELFKNGSDAEVWSAMDTLGFHVYFFSCKFTSGCKWRGGEVPAGWGASHAGSDKNTTNYRSRNYYGRSRGINGTASRFAYRNEEDINSSYSGLQSFYDITDTEQKNVAPMLTLVVSKNKSDITTSSSLNIGKENQNSTRLIDINIEENTKLPRDKITVLSKAKIYYFRDQSLWRRADSKWEYGNLYNPYWQATLNETTDSERALLTALALAL</sequence>
<keyword evidence="4" id="KW-1185">Reference proteome</keyword>
<dbReference type="Proteomes" id="UP001388366">
    <property type="component" value="Unassembled WGS sequence"/>
</dbReference>
<evidence type="ECO:0000313" key="4">
    <source>
        <dbReference type="Proteomes" id="UP001388366"/>
    </source>
</evidence>
<evidence type="ECO:0000313" key="3">
    <source>
        <dbReference type="EMBL" id="MEM5551763.1"/>
    </source>
</evidence>
<feature type="domain" description="Putative Flp pilus-assembly TadG-like N-terminal" evidence="2">
    <location>
        <begin position="6"/>
        <end position="51"/>
    </location>
</feature>
<organism evidence="3 4">
    <name type="scientific">Pseudoalteromonas neustonica</name>
    <dbReference type="NCBI Taxonomy" id="1840331"/>
    <lineage>
        <taxon>Bacteria</taxon>
        <taxon>Pseudomonadati</taxon>
        <taxon>Pseudomonadota</taxon>
        <taxon>Gammaproteobacteria</taxon>
        <taxon>Alteromonadales</taxon>
        <taxon>Pseudoalteromonadaceae</taxon>
        <taxon>Pseudoalteromonas</taxon>
    </lineage>
</organism>
<feature type="transmembrane region" description="Helical" evidence="1">
    <location>
        <begin position="9"/>
        <end position="27"/>
    </location>
</feature>
<accession>A0ABU9U3Y9</accession>